<accession>A0A2V0R9J7</accession>
<comment type="caution">
    <text evidence="1">The sequence shown here is derived from an EMBL/GenBank/DDBJ whole genome shotgun (WGS) entry which is preliminary data.</text>
</comment>
<sequence length="615" mass="67500">MAVVVSPFDNVFTTDEATAVPNYGLDPLYSPSSGPFAGNTSPITNAFARNMHGSLAQARLDIKRASRDDDAYRKQLEVDLNEMSSFINHDHDKSVASDRVLHHLADALHAEIDNENDLAADLTSAVVKDESAIKQIIEDVKVVNAAEKADLVLEQISSYATIARDTANLAADAAEIIPFGASAAGVIRTGADIADVVAQTTTTIQRSGITKSLGNVITNLHTGELSPAELLTQSMTVAKDVEGLVNEMKTIPMRRERRIDLTFASASDPTSVMHDTEYYSVYGIEGAPMYYVVRDSRSPYYTKIKVDGYGLTYEVIRRSDGVVRLSNGTVSLSGTKKKIANRSEMHSVMAICKLFGGFTGISYNVNTVRSVIETLITLGTVTREALTVDTYNNYVSYKSEFDHDDAERVDHSNLVQQLSDNREAWKTDNPLRVPLLTRDSRVKFTDQLRSSKLNLLFVEGNDYSVYGCSYGPISKSGTLRVAYMVSGCTGASKAIVQMATQSKNFVSTVQDDSMGQRSFTISKVGGLHIAEGDMLFVRVYAKSDMTPRVYMKLVDTDDGFDVPVTNDNHNASVEFKRDYKNRFIEVPVNITNATLSTGAIAWSDYEPPNWTFVPA</sequence>
<name>A0A2V0R9J7_9ZZZZ</name>
<dbReference type="Pfam" id="PF25644">
    <property type="entry name" value="Seadorna_VP4"/>
    <property type="match status" value="1"/>
</dbReference>
<proteinExistence type="predicted"/>
<evidence type="ECO:0000313" key="1">
    <source>
        <dbReference type="EMBL" id="GBH21734.1"/>
    </source>
</evidence>
<organism evidence="1">
    <name type="scientific">viral metagenome</name>
    <dbReference type="NCBI Taxonomy" id="1070528"/>
    <lineage>
        <taxon>unclassified sequences</taxon>
        <taxon>metagenomes</taxon>
        <taxon>organismal metagenomes</taxon>
    </lineage>
</organism>
<reference evidence="1" key="1">
    <citation type="submission" date="2017-04" db="EMBL/GenBank/DDBJ databases">
        <title>Unveiling RNA virosphere associated with marine microorganisms.</title>
        <authorList>
            <person name="Urayama S."/>
            <person name="Takaki Y."/>
            <person name="Nishi S."/>
            <person name="Yoshida Y."/>
            <person name="Deguchi S."/>
            <person name="Takai K."/>
            <person name="Nunoura T."/>
        </authorList>
    </citation>
    <scope>NUCLEOTIDE SEQUENCE</scope>
</reference>
<dbReference type="InterPro" id="IPR026383">
    <property type="entry name" value="Seadorna_VP4"/>
</dbReference>
<dbReference type="EMBL" id="BDQA01000282">
    <property type="protein sequence ID" value="GBH21734.1"/>
    <property type="molecule type" value="Genomic_RNA"/>
</dbReference>
<dbReference type="AlphaFoldDB" id="A0A2V0R9J7"/>
<protein>
    <submittedName>
        <fullName evidence="1">VP4</fullName>
    </submittedName>
</protein>
<dbReference type="NCBIfam" id="TIGR04235">
    <property type="entry name" value="seadorna_VP4"/>
    <property type="match status" value="1"/>
</dbReference>